<proteinExistence type="predicted"/>
<dbReference type="PANTHER" id="PTHR19848:SF8">
    <property type="entry name" value="F-BOX AND WD REPEAT DOMAIN CONTAINING 7"/>
    <property type="match status" value="1"/>
</dbReference>
<dbReference type="InterPro" id="IPR015943">
    <property type="entry name" value="WD40/YVTN_repeat-like_dom_sf"/>
</dbReference>
<dbReference type="InterPro" id="IPR019775">
    <property type="entry name" value="WD40_repeat_CS"/>
</dbReference>
<feature type="domain" description="Novel STAND NTPase 1" evidence="6">
    <location>
        <begin position="4"/>
        <end position="419"/>
    </location>
</feature>
<dbReference type="SUPFAM" id="SSF52540">
    <property type="entry name" value="P-loop containing nucleoside triphosphate hydrolases"/>
    <property type="match status" value="1"/>
</dbReference>
<dbReference type="Gene3D" id="3.40.50.300">
    <property type="entry name" value="P-loop containing nucleotide triphosphate hydrolases"/>
    <property type="match status" value="1"/>
</dbReference>
<feature type="repeat" description="WD" evidence="3">
    <location>
        <begin position="774"/>
        <end position="815"/>
    </location>
</feature>
<dbReference type="PANTHER" id="PTHR19848">
    <property type="entry name" value="WD40 REPEAT PROTEIN"/>
    <property type="match status" value="1"/>
</dbReference>
<reference evidence="7 8" key="1">
    <citation type="journal article" date="2007" name="Appl. Environ. Microbiol.">
        <title>Genome sequence of the cellulolytic gliding bacterium Cytophaga hutchinsonii.</title>
        <authorList>
            <person name="Xie G."/>
            <person name="Bruce D.C."/>
            <person name="Challacombe J.F."/>
            <person name="Chertkov O."/>
            <person name="Detter J.C."/>
            <person name="Gilna P."/>
            <person name="Han C.S."/>
            <person name="Lucas S."/>
            <person name="Misra M."/>
            <person name="Myers G.L."/>
            <person name="Richardson P."/>
            <person name="Tapia R."/>
            <person name="Thayer N."/>
            <person name="Thompson L.S."/>
            <person name="Brettin T.S."/>
            <person name="Henrissat B."/>
            <person name="Wilson D.B."/>
            <person name="McBride M.J."/>
        </authorList>
    </citation>
    <scope>NUCLEOTIDE SEQUENCE [LARGE SCALE GENOMIC DNA]</scope>
    <source>
        <strain evidence="8">ATCC 33406 / DSM 1761 / CIP 103989 / NBRC 15051 / NCIMB 9469 / D465</strain>
    </source>
</reference>
<dbReference type="InterPro" id="IPR001680">
    <property type="entry name" value="WD40_rpt"/>
</dbReference>
<dbReference type="AlphaFoldDB" id="A0A6N4SPV0"/>
<keyword evidence="5" id="KW-1133">Transmembrane helix</keyword>
<accession>A0A6N4SPV0</accession>
<evidence type="ECO:0000256" key="3">
    <source>
        <dbReference type="PROSITE-ProRule" id="PRU00221"/>
    </source>
</evidence>
<keyword evidence="4" id="KW-0175">Coiled coil</keyword>
<dbReference type="PROSITE" id="PS00678">
    <property type="entry name" value="WD_REPEATS_1"/>
    <property type="match status" value="3"/>
</dbReference>
<evidence type="ECO:0000259" key="6">
    <source>
        <dbReference type="Pfam" id="PF20703"/>
    </source>
</evidence>
<dbReference type="InterPro" id="IPR020472">
    <property type="entry name" value="WD40_PAC1"/>
</dbReference>
<dbReference type="KEGG" id="chu:CHU_1024"/>
<evidence type="ECO:0000313" key="8">
    <source>
        <dbReference type="Proteomes" id="UP000001822"/>
    </source>
</evidence>
<dbReference type="Proteomes" id="UP000001822">
    <property type="component" value="Chromosome"/>
</dbReference>
<gene>
    <name evidence="7" type="primary">yqiK</name>
    <name evidence="7" type="ordered locus">CHU_1024</name>
</gene>
<name>A0A6N4SPV0_CYTH3</name>
<keyword evidence="2" id="KW-0677">Repeat</keyword>
<feature type="repeat" description="WD" evidence="3">
    <location>
        <begin position="942"/>
        <end position="973"/>
    </location>
</feature>
<evidence type="ECO:0000256" key="2">
    <source>
        <dbReference type="ARBA" id="ARBA00022737"/>
    </source>
</evidence>
<dbReference type="Pfam" id="PF00400">
    <property type="entry name" value="WD40"/>
    <property type="match status" value="4"/>
</dbReference>
<keyword evidence="8" id="KW-1185">Reference proteome</keyword>
<dbReference type="CDD" id="cd00200">
    <property type="entry name" value="WD40"/>
    <property type="match status" value="1"/>
</dbReference>
<evidence type="ECO:0000313" key="7">
    <source>
        <dbReference type="EMBL" id="ABG58301.1"/>
    </source>
</evidence>
<dbReference type="Pfam" id="PF20703">
    <property type="entry name" value="nSTAND1"/>
    <property type="match status" value="1"/>
</dbReference>
<dbReference type="SMART" id="SM00320">
    <property type="entry name" value="WD40"/>
    <property type="match status" value="7"/>
</dbReference>
<keyword evidence="5" id="KW-0472">Membrane</keyword>
<feature type="coiled-coil region" evidence="4">
    <location>
        <begin position="561"/>
        <end position="618"/>
    </location>
</feature>
<feature type="transmembrane region" description="Helical" evidence="5">
    <location>
        <begin position="489"/>
        <end position="510"/>
    </location>
</feature>
<dbReference type="PRINTS" id="PR00320">
    <property type="entry name" value="GPROTEINBRPT"/>
</dbReference>
<dbReference type="InterPro" id="IPR036322">
    <property type="entry name" value="WD40_repeat_dom_sf"/>
</dbReference>
<keyword evidence="5" id="KW-0812">Transmembrane</keyword>
<dbReference type="InterPro" id="IPR049052">
    <property type="entry name" value="nSTAND1"/>
</dbReference>
<protein>
    <submittedName>
        <fullName evidence="7">Possible membrane protein</fullName>
    </submittedName>
</protein>
<evidence type="ECO:0000256" key="1">
    <source>
        <dbReference type="ARBA" id="ARBA00022574"/>
    </source>
</evidence>
<feature type="repeat" description="WD" evidence="3">
    <location>
        <begin position="688"/>
        <end position="721"/>
    </location>
</feature>
<sequence>MQNPFPGLRAFNVDESHLFFGREGQSDEVLDKLSKNKFVGIIGASGSGKSSFMFCGVIPILYGGFLSHVGPNWHVITTRPGGCPIDNLSEALLQKDAEYLVADAEDKRLKKTITSTLLKSSSLGLIEAVRQLHLDNGNNVLIVADQFEELFRFKRTEDTNTTNESLAYINLLMEAVKDLKSNIYVVITMRSDFIGDCAQFPELTKYINESHYLIPQMVREQKRLAIEGPVAVGGAEISSRLVQQLLNDLGDNPDQLPIIQHALMRTWTFWAENHEPEEILDLRHYEAIGSMSGALSQHADEAYDELTEQQKFYCEILFKTLTEKGSDSAGIRRPTKLSTIANVAGCSEDDMAHIIDHFRIEGRSLLMPPVHVALASDSIIDISHESLMRIWTRLKKWVEEEGESAQMYIRLSDAASSYQIGKAGLWRPPDLQLALNWKQKNKPTLVWAQRYDSAFERAMVFLDTSNEAHEEEQRLKELAQKQALKRARIIALVLGIFTIMALGSLVFSILKTVEANNQRIEAEKQKGIALTQEAEAKKQTGIAEQQTLEAQRQKDFAVLAAEEAKHQQGIAEKNFNEAQKQRNIAVTYATEATKQQKIAEMQRELAVKNEKQAKQEKQRADKLRLLSIAQSMAVKSVQMEEDTMRKALLAFQAYEFYKENGGNVNQHEIYDGLYYALKNLKVKDYNALHAHKDAVRSIAYTADGKGMYTAGSDGKIFSWDMTAANPKPKTVYNTNYALGALSLSSNGTMLASGGASPNIRMVNLTKEGDAPLLLKGHKKTVLYTAFSPDNQTLVSASADSTVMIWNLSSGVPITVYRDRHNIKAVSLHPKGRVIAVANDKGETMIISLYNEFTPYLIDRGTTADYSLQYSHDGEFLAIANNSGLIKIMDVEGRRLVVALPGHKARVNEMKFSKDDSKLASASFDGTIRVWDLSELSEQPLILKDHTNWVWSMTFNAEGDKLIAGCGDNLIRIWPTSSKIMADQMCDLIKRNMTGAEWKRYVAKDGVPYELTCPALPSQETNMNTIY</sequence>
<evidence type="ECO:0000256" key="5">
    <source>
        <dbReference type="SAM" id="Phobius"/>
    </source>
</evidence>
<evidence type="ECO:0000256" key="4">
    <source>
        <dbReference type="SAM" id="Coils"/>
    </source>
</evidence>
<dbReference type="PROSITE" id="PS50294">
    <property type="entry name" value="WD_REPEATS_REGION"/>
    <property type="match status" value="4"/>
</dbReference>
<organism evidence="7 8">
    <name type="scientific">Cytophaga hutchinsonii (strain ATCC 33406 / DSM 1761 / CIP 103989 / NBRC 15051 / NCIMB 9469 / D465)</name>
    <dbReference type="NCBI Taxonomy" id="269798"/>
    <lineage>
        <taxon>Bacteria</taxon>
        <taxon>Pseudomonadati</taxon>
        <taxon>Bacteroidota</taxon>
        <taxon>Cytophagia</taxon>
        <taxon>Cytophagales</taxon>
        <taxon>Cytophagaceae</taxon>
        <taxon>Cytophaga</taxon>
    </lineage>
</organism>
<keyword evidence="1 3" id="KW-0853">WD repeat</keyword>
<dbReference type="InterPro" id="IPR027417">
    <property type="entry name" value="P-loop_NTPase"/>
</dbReference>
<dbReference type="Gene3D" id="2.130.10.10">
    <property type="entry name" value="YVTN repeat-like/Quinoprotein amine dehydrogenase"/>
    <property type="match status" value="2"/>
</dbReference>
<dbReference type="SUPFAM" id="SSF50978">
    <property type="entry name" value="WD40 repeat-like"/>
    <property type="match status" value="1"/>
</dbReference>
<dbReference type="EMBL" id="CP000383">
    <property type="protein sequence ID" value="ABG58301.1"/>
    <property type="molecule type" value="Genomic_DNA"/>
</dbReference>
<dbReference type="PROSITE" id="PS50082">
    <property type="entry name" value="WD_REPEATS_2"/>
    <property type="match status" value="4"/>
</dbReference>
<feature type="repeat" description="WD" evidence="3">
    <location>
        <begin position="899"/>
        <end position="933"/>
    </location>
</feature>